<evidence type="ECO:0000313" key="3">
    <source>
        <dbReference type="Proteomes" id="UP000712281"/>
    </source>
</evidence>
<dbReference type="EMBL" id="QGKW02001911">
    <property type="protein sequence ID" value="KAF2567633.1"/>
    <property type="molecule type" value="Genomic_DNA"/>
</dbReference>
<feature type="region of interest" description="Disordered" evidence="1">
    <location>
        <begin position="24"/>
        <end position="51"/>
    </location>
</feature>
<protein>
    <submittedName>
        <fullName evidence="2">Uncharacterized protein</fullName>
    </submittedName>
</protein>
<comment type="caution">
    <text evidence="2">The sequence shown here is derived from an EMBL/GenBank/DDBJ whole genome shotgun (WGS) entry which is preliminary data.</text>
</comment>
<proteinExistence type="predicted"/>
<evidence type="ECO:0000256" key="1">
    <source>
        <dbReference type="SAM" id="MobiDB-lite"/>
    </source>
</evidence>
<dbReference type="AlphaFoldDB" id="A0A8S9IDQ8"/>
<gene>
    <name evidence="2" type="ORF">F2Q68_00025562</name>
</gene>
<dbReference type="Proteomes" id="UP000712281">
    <property type="component" value="Unassembled WGS sequence"/>
</dbReference>
<accession>A0A8S9IDQ8</accession>
<feature type="compositionally biased region" description="Polar residues" evidence="1">
    <location>
        <begin position="29"/>
        <end position="39"/>
    </location>
</feature>
<name>A0A8S9IDQ8_BRACR</name>
<organism evidence="2 3">
    <name type="scientific">Brassica cretica</name>
    <name type="common">Mustard</name>
    <dbReference type="NCBI Taxonomy" id="69181"/>
    <lineage>
        <taxon>Eukaryota</taxon>
        <taxon>Viridiplantae</taxon>
        <taxon>Streptophyta</taxon>
        <taxon>Embryophyta</taxon>
        <taxon>Tracheophyta</taxon>
        <taxon>Spermatophyta</taxon>
        <taxon>Magnoliopsida</taxon>
        <taxon>eudicotyledons</taxon>
        <taxon>Gunneridae</taxon>
        <taxon>Pentapetalae</taxon>
        <taxon>rosids</taxon>
        <taxon>malvids</taxon>
        <taxon>Brassicales</taxon>
        <taxon>Brassicaceae</taxon>
        <taxon>Brassiceae</taxon>
        <taxon>Brassica</taxon>
    </lineage>
</organism>
<evidence type="ECO:0000313" key="2">
    <source>
        <dbReference type="EMBL" id="KAF2567633.1"/>
    </source>
</evidence>
<reference evidence="2" key="1">
    <citation type="submission" date="2019-12" db="EMBL/GenBank/DDBJ databases">
        <title>Genome sequencing and annotation of Brassica cretica.</title>
        <authorList>
            <person name="Studholme D.J."/>
            <person name="Sarris P.F."/>
        </authorList>
    </citation>
    <scope>NUCLEOTIDE SEQUENCE</scope>
    <source>
        <strain evidence="2">PFS-001/15</strain>
        <tissue evidence="2">Leaf</tissue>
    </source>
</reference>
<sequence length="164" mass="17556">MAVTRCPGTVKPLLDMSKTSVHGLPMPLAQSQEPTSPSAHTGRPHGPAIVRTRPNCPRLEYSLRPADRASFSHRPAVSSLVQLALFILFNPTKSLGCIRIPGCDHPRSNTITGSCITSPFSAHKTAFLHTSAFKAVSTIGSGIRPPIFYLGYLGAMYGCRGGKE</sequence>